<evidence type="ECO:0000313" key="4">
    <source>
        <dbReference type="Proteomes" id="UP000317496"/>
    </source>
</evidence>
<evidence type="ECO:0000313" key="3">
    <source>
        <dbReference type="EMBL" id="QDO97195.1"/>
    </source>
</evidence>
<keyword evidence="3" id="KW-0012">Acyltransferase</keyword>
<feature type="transmembrane region" description="Helical" evidence="1">
    <location>
        <begin position="376"/>
        <end position="398"/>
    </location>
</feature>
<feature type="transmembrane region" description="Helical" evidence="1">
    <location>
        <begin position="349"/>
        <end position="370"/>
    </location>
</feature>
<dbReference type="PANTHER" id="PTHR23028">
    <property type="entry name" value="ACETYLTRANSFERASE"/>
    <property type="match status" value="1"/>
</dbReference>
<keyword evidence="1" id="KW-0812">Transmembrane</keyword>
<sequence>MAAVSAKVSPHSLSSLRKGFNPGKAFSDMQRIQYLDGLRGWAALFVLFHHLLLAFAPDGRESALHTSPVSAPLGFLTDGPLAVAIFFILSGIVLTAAVTSAQERGLHLRLGPLLVKRWLRLGIPIFVAGLLVLALFTVGLDRSIAIGWASESSFMRSFFPPGYDPSLLLVLKEAFIASFLGPTPPHDPVLWTIRIEFAGSVLVFLLALLLPAGRLRLAAAVVTGVALAVVPADWPSRIPLGWIGNYCALFALGVALFELLRLHHQRGGRNDPWRDAFGFTLLALGLVLYPLFGIRVYDVAAIPPVIGEAPLLGGSQLRAVLVVAGVLLSPSLQLFLSNATSAFLGRVSFGLYLLHAPLIWSAGGLAYFPLAARLGHWPAALLAALAVIVLSLCAAALFHQWVEQPSMRLSARAAALAAMPGRLFRRPLFRSLGRGSVGRNLELLPVAARRNPRHPFE</sequence>
<dbReference type="EMBL" id="CP041636">
    <property type="protein sequence ID" value="QDO97195.1"/>
    <property type="molecule type" value="Genomic_DNA"/>
</dbReference>
<dbReference type="GO" id="GO:0016747">
    <property type="term" value="F:acyltransferase activity, transferring groups other than amino-acyl groups"/>
    <property type="evidence" value="ECO:0007669"/>
    <property type="project" value="InterPro"/>
</dbReference>
<evidence type="ECO:0000256" key="1">
    <source>
        <dbReference type="SAM" id="Phobius"/>
    </source>
</evidence>
<evidence type="ECO:0000259" key="2">
    <source>
        <dbReference type="Pfam" id="PF01757"/>
    </source>
</evidence>
<feature type="transmembrane region" description="Helical" evidence="1">
    <location>
        <begin position="217"/>
        <end position="234"/>
    </location>
</feature>
<dbReference type="AlphaFoldDB" id="A0A516H0A5"/>
<feature type="transmembrane region" description="Helical" evidence="1">
    <location>
        <begin position="189"/>
        <end position="210"/>
    </location>
</feature>
<keyword evidence="4" id="KW-1185">Reference proteome</keyword>
<proteinExistence type="predicted"/>
<dbReference type="Pfam" id="PF01757">
    <property type="entry name" value="Acyl_transf_3"/>
    <property type="match status" value="1"/>
</dbReference>
<feature type="transmembrane region" description="Helical" evidence="1">
    <location>
        <begin position="38"/>
        <end position="56"/>
    </location>
</feature>
<keyword evidence="3" id="KW-0808">Transferase</keyword>
<feature type="transmembrane region" description="Helical" evidence="1">
    <location>
        <begin position="76"/>
        <end position="98"/>
    </location>
</feature>
<dbReference type="InterPro" id="IPR050879">
    <property type="entry name" value="Acyltransferase_3"/>
</dbReference>
<dbReference type="OrthoDB" id="9796461at2"/>
<accession>A0A516H0A5</accession>
<feature type="transmembrane region" description="Helical" evidence="1">
    <location>
        <begin position="240"/>
        <end position="260"/>
    </location>
</feature>
<gene>
    <name evidence="3" type="ORF">FNB15_07905</name>
</gene>
<keyword evidence="1" id="KW-1133">Transmembrane helix</keyword>
<reference evidence="3 4" key="1">
    <citation type="submission" date="2019-07" db="EMBL/GenBank/DDBJ databases">
        <title>Genome sequencing for Ferrovibrio sp. K5.</title>
        <authorList>
            <person name="Park S.-J."/>
        </authorList>
    </citation>
    <scope>NUCLEOTIDE SEQUENCE [LARGE SCALE GENOMIC DNA]</scope>
    <source>
        <strain evidence="3 4">K5</strain>
    </source>
</reference>
<feature type="transmembrane region" description="Helical" evidence="1">
    <location>
        <begin position="276"/>
        <end position="297"/>
    </location>
</feature>
<feature type="domain" description="Acyltransferase 3" evidence="2">
    <location>
        <begin position="33"/>
        <end position="392"/>
    </location>
</feature>
<dbReference type="KEGG" id="fer:FNB15_07905"/>
<protein>
    <submittedName>
        <fullName evidence="3">Acyltransferase</fullName>
    </submittedName>
</protein>
<organism evidence="3 4">
    <name type="scientific">Ferrovibrio terrae</name>
    <dbReference type="NCBI Taxonomy" id="2594003"/>
    <lineage>
        <taxon>Bacteria</taxon>
        <taxon>Pseudomonadati</taxon>
        <taxon>Pseudomonadota</taxon>
        <taxon>Alphaproteobacteria</taxon>
        <taxon>Rhodospirillales</taxon>
        <taxon>Rhodospirillaceae</taxon>
        <taxon>Ferrovibrio</taxon>
    </lineage>
</organism>
<dbReference type="PANTHER" id="PTHR23028:SF134">
    <property type="entry name" value="PUTATIVE (AFU_ORTHOLOGUE AFUA_4G08520)-RELATED"/>
    <property type="match status" value="1"/>
</dbReference>
<dbReference type="Proteomes" id="UP000317496">
    <property type="component" value="Chromosome"/>
</dbReference>
<keyword evidence="1" id="KW-0472">Membrane</keyword>
<feature type="transmembrane region" description="Helical" evidence="1">
    <location>
        <begin position="317"/>
        <end position="337"/>
    </location>
</feature>
<feature type="transmembrane region" description="Helical" evidence="1">
    <location>
        <begin position="118"/>
        <end position="140"/>
    </location>
</feature>
<dbReference type="InterPro" id="IPR002656">
    <property type="entry name" value="Acyl_transf_3_dom"/>
</dbReference>
<name>A0A516H0A5_9PROT</name>